<reference evidence="1 2" key="1">
    <citation type="journal article" date="2022" name="Plant J.">
        <title>Chromosome-level genome of Camellia lanceoleosa provides a valuable resource for understanding genome evolution and self-incompatibility.</title>
        <authorList>
            <person name="Gong W."/>
            <person name="Xiao S."/>
            <person name="Wang L."/>
            <person name="Liao Z."/>
            <person name="Chang Y."/>
            <person name="Mo W."/>
            <person name="Hu G."/>
            <person name="Li W."/>
            <person name="Zhao G."/>
            <person name="Zhu H."/>
            <person name="Hu X."/>
            <person name="Ji K."/>
            <person name="Xiang X."/>
            <person name="Song Q."/>
            <person name="Yuan D."/>
            <person name="Jin S."/>
            <person name="Zhang L."/>
        </authorList>
    </citation>
    <scope>NUCLEOTIDE SEQUENCE [LARGE SCALE GENOMIC DNA]</scope>
    <source>
        <strain evidence="1">SQ_2022a</strain>
    </source>
</reference>
<gene>
    <name evidence="1" type="ORF">LOK49_LG12G02900</name>
</gene>
<comment type="caution">
    <text evidence="1">The sequence shown here is derived from an EMBL/GenBank/DDBJ whole genome shotgun (WGS) entry which is preliminary data.</text>
</comment>
<name>A0ACC0FNG8_9ERIC</name>
<sequence length="247" mass="27479">MPIGQLLVGPHKIPRQKVIDEPRLKLQKSHQLHQKTVNELDSLKAEYKVQLTDKATLKEELNAVRQSLLIEEKQRKAFETELLKSKILVPENHDDFERRWRHQGTLGIALVAGEAAHNFESMPPTDAVTQVFRILKGVYEPQGIDVPEPIQSYACGWSLDPLTGSYSNVAVGATGDDYDILVENVGEGRIFFTVEATTRLCPATMHGAFLSGLREVANMAYYATVRALKQKVEKSPSKNAHSCASSS</sequence>
<dbReference type="EMBL" id="CM045770">
    <property type="protein sequence ID" value="KAI7990312.1"/>
    <property type="molecule type" value="Genomic_DNA"/>
</dbReference>
<proteinExistence type="predicted"/>
<evidence type="ECO:0000313" key="2">
    <source>
        <dbReference type="Proteomes" id="UP001060215"/>
    </source>
</evidence>
<evidence type="ECO:0000313" key="1">
    <source>
        <dbReference type="EMBL" id="KAI7990312.1"/>
    </source>
</evidence>
<keyword evidence="2" id="KW-1185">Reference proteome</keyword>
<dbReference type="Proteomes" id="UP001060215">
    <property type="component" value="Chromosome 13"/>
</dbReference>
<organism evidence="1 2">
    <name type="scientific">Camellia lanceoleosa</name>
    <dbReference type="NCBI Taxonomy" id="1840588"/>
    <lineage>
        <taxon>Eukaryota</taxon>
        <taxon>Viridiplantae</taxon>
        <taxon>Streptophyta</taxon>
        <taxon>Embryophyta</taxon>
        <taxon>Tracheophyta</taxon>
        <taxon>Spermatophyta</taxon>
        <taxon>Magnoliopsida</taxon>
        <taxon>eudicotyledons</taxon>
        <taxon>Gunneridae</taxon>
        <taxon>Pentapetalae</taxon>
        <taxon>asterids</taxon>
        <taxon>Ericales</taxon>
        <taxon>Theaceae</taxon>
        <taxon>Camellia</taxon>
    </lineage>
</organism>
<protein>
    <submittedName>
        <fullName evidence="1">Protein FLOWERING LOCUS D</fullName>
    </submittedName>
</protein>
<accession>A0ACC0FNG8</accession>